<dbReference type="SUPFAM" id="SSF69118">
    <property type="entry name" value="AhpD-like"/>
    <property type="match status" value="1"/>
</dbReference>
<keyword evidence="3 6" id="KW-0560">Oxidoreductase</keyword>
<comment type="catalytic activity">
    <reaction evidence="6">
        <text>N(6)-[(R)-dihydrolipoyl]-L-lysyl-[lipoyl-carrier protein] + a hydroperoxide = N(6)-[(R)-lipoyl]-L-lysyl-[lipoyl-carrier protein] + an alcohol + H2O</text>
        <dbReference type="Rhea" id="RHEA:62636"/>
        <dbReference type="Rhea" id="RHEA-COMP:10502"/>
        <dbReference type="Rhea" id="RHEA-COMP:16355"/>
        <dbReference type="ChEBI" id="CHEBI:15377"/>
        <dbReference type="ChEBI" id="CHEBI:30879"/>
        <dbReference type="ChEBI" id="CHEBI:35924"/>
        <dbReference type="ChEBI" id="CHEBI:83099"/>
        <dbReference type="ChEBI" id="CHEBI:83100"/>
        <dbReference type="EC" id="1.11.1.28"/>
    </reaction>
</comment>
<dbReference type="RefSeq" id="WP_043102132.1">
    <property type="nucleotide sequence ID" value="NZ_JACHET010000001.1"/>
</dbReference>
<dbReference type="HOGENOM" id="CLU_105328_0_0_6"/>
<name>A0A099CTK7_9GAMM</name>
<dbReference type="Gene3D" id="1.20.1290.10">
    <property type="entry name" value="AhpD-like"/>
    <property type="match status" value="1"/>
</dbReference>
<dbReference type="InterPro" id="IPR004674">
    <property type="entry name" value="AhpD"/>
</dbReference>
<feature type="domain" description="Carboxymuconolactone decarboxylase-like" evidence="7">
    <location>
        <begin position="98"/>
        <end position="178"/>
    </location>
</feature>
<dbReference type="NCBIfam" id="TIGR00778">
    <property type="entry name" value="ahpD_dom"/>
    <property type="match status" value="1"/>
</dbReference>
<evidence type="ECO:0000259" key="7">
    <source>
        <dbReference type="Pfam" id="PF02627"/>
    </source>
</evidence>
<proteinExistence type="inferred from homology"/>
<evidence type="ECO:0000313" key="9">
    <source>
        <dbReference type="EMBL" id="MBB6185495.1"/>
    </source>
</evidence>
<evidence type="ECO:0000313" key="8">
    <source>
        <dbReference type="EMBL" id="KGI76996.1"/>
    </source>
</evidence>
<dbReference type="NCBIfam" id="TIGR00777">
    <property type="entry name" value="ahpD"/>
    <property type="match status" value="1"/>
</dbReference>
<dbReference type="EMBL" id="JACHET010000001">
    <property type="protein sequence ID" value="MBB6185495.1"/>
    <property type="molecule type" value="Genomic_DNA"/>
</dbReference>
<evidence type="ECO:0000256" key="6">
    <source>
        <dbReference type="HAMAP-Rule" id="MF_01676"/>
    </source>
</evidence>
<evidence type="ECO:0000256" key="4">
    <source>
        <dbReference type="ARBA" id="ARBA00023157"/>
    </source>
</evidence>
<protein>
    <recommendedName>
        <fullName evidence="6">Alkyl hydroperoxide reductase AhpD</fullName>
        <ecNumber evidence="6">1.11.1.28</ecNumber>
    </recommendedName>
    <alternativeName>
        <fullName evidence="6">Alkylhydroperoxidase AhpD</fullName>
    </alternativeName>
</protein>
<dbReference type="InterPro" id="IPR003779">
    <property type="entry name" value="CMD-like"/>
</dbReference>
<dbReference type="GO" id="GO:0045454">
    <property type="term" value="P:cell redox homeostasis"/>
    <property type="evidence" value="ECO:0007669"/>
    <property type="project" value="TreeGrafter"/>
</dbReference>
<dbReference type="PANTHER" id="PTHR33930">
    <property type="entry name" value="ALKYL HYDROPEROXIDE REDUCTASE AHPD"/>
    <property type="match status" value="1"/>
</dbReference>
<dbReference type="AlphaFoldDB" id="A0A099CTK7"/>
<feature type="disulfide bond" description="Interchain (with AhpC); in linked form" evidence="6">
    <location>
        <position position="137"/>
    </location>
</feature>
<evidence type="ECO:0000313" key="11">
    <source>
        <dbReference type="Proteomes" id="UP000560000"/>
    </source>
</evidence>
<accession>A0A099CTK7</accession>
<dbReference type="GO" id="GO:0015036">
    <property type="term" value="F:disulfide oxidoreductase activity"/>
    <property type="evidence" value="ECO:0007669"/>
    <property type="project" value="TreeGrafter"/>
</dbReference>
<dbReference type="Proteomes" id="UP000560000">
    <property type="component" value="Unassembled WGS sequence"/>
</dbReference>
<dbReference type="Proteomes" id="UP000029708">
    <property type="component" value="Unassembled WGS sequence"/>
</dbReference>
<dbReference type="Pfam" id="PF02627">
    <property type="entry name" value="CMD"/>
    <property type="match status" value="1"/>
</dbReference>
<gene>
    <name evidence="6" type="primary">ahpD</name>
    <name evidence="9" type="ORF">HNQ86_002840</name>
    <name evidence="8" type="ORF">LF63_0112035</name>
</gene>
<dbReference type="OrthoDB" id="9801997at2"/>
<reference evidence="9 11" key="2">
    <citation type="submission" date="2020-08" db="EMBL/GenBank/DDBJ databases">
        <title>Genomic Encyclopedia of Type Strains, Phase IV (KMG-IV): sequencing the most valuable type-strain genomes for metagenomic binning, comparative biology and taxonomic classification.</title>
        <authorList>
            <person name="Goeker M."/>
        </authorList>
    </citation>
    <scope>NUCLEOTIDE SEQUENCE [LARGE SCALE GENOMIC DNA]</scope>
    <source>
        <strain evidence="9 11">DSM 107085</strain>
    </source>
</reference>
<dbReference type="GO" id="GO:0032843">
    <property type="term" value="F:hydroperoxide reductase activity"/>
    <property type="evidence" value="ECO:0007669"/>
    <property type="project" value="InterPro"/>
</dbReference>
<dbReference type="HAMAP" id="MF_01676">
    <property type="entry name" value="AhpD"/>
    <property type="match status" value="1"/>
</dbReference>
<keyword evidence="2 6" id="KW-0049">Antioxidant</keyword>
<keyword evidence="10" id="KW-1185">Reference proteome</keyword>
<evidence type="ECO:0000256" key="1">
    <source>
        <dbReference type="ARBA" id="ARBA00022559"/>
    </source>
</evidence>
<comment type="similarity">
    <text evidence="6">Belongs to the AhpD family.</text>
</comment>
<feature type="disulfide bond" evidence="6">
    <location>
        <begin position="134"/>
        <end position="137"/>
    </location>
</feature>
<evidence type="ECO:0000313" key="10">
    <source>
        <dbReference type="Proteomes" id="UP000029708"/>
    </source>
</evidence>
<dbReference type="EC" id="1.11.1.28" evidence="6"/>
<evidence type="ECO:0000256" key="2">
    <source>
        <dbReference type="ARBA" id="ARBA00022862"/>
    </source>
</evidence>
<evidence type="ECO:0000256" key="5">
    <source>
        <dbReference type="ARBA" id="ARBA00023284"/>
    </source>
</evidence>
<feature type="active site" description="Cysteine sulfenic acid (-SOH) intermediate" evidence="6">
    <location>
        <position position="137"/>
    </location>
</feature>
<keyword evidence="1 6" id="KW-0575">Peroxidase</keyword>
<evidence type="ECO:0000256" key="3">
    <source>
        <dbReference type="ARBA" id="ARBA00023002"/>
    </source>
</evidence>
<dbReference type="STRING" id="1543381.LF63_0112035"/>
<dbReference type="GO" id="GO:0051920">
    <property type="term" value="F:peroxiredoxin activity"/>
    <property type="evidence" value="ECO:0007669"/>
    <property type="project" value="InterPro"/>
</dbReference>
<comment type="caution">
    <text evidence="8">The sequence shown here is derived from an EMBL/GenBank/DDBJ whole genome shotgun (WGS) entry which is preliminary data.</text>
</comment>
<dbReference type="PANTHER" id="PTHR33930:SF7">
    <property type="entry name" value="ALKYL HYDROPEROXIDE REDUCTASE AHPD"/>
    <property type="match status" value="1"/>
</dbReference>
<keyword evidence="5 6" id="KW-0676">Redox-active center</keyword>
<comment type="function">
    <text evidence="6">Antioxidant protein with alkyl hydroperoxidase activity. Required for the reduction of the AhpC active site cysteine residues and for the regeneration of the AhpC enzyme activity.</text>
</comment>
<dbReference type="GO" id="GO:0006979">
    <property type="term" value="P:response to oxidative stress"/>
    <property type="evidence" value="ECO:0007669"/>
    <property type="project" value="InterPro"/>
</dbReference>
<dbReference type="InterPro" id="IPR004675">
    <property type="entry name" value="AhpD_core"/>
</dbReference>
<keyword evidence="4 6" id="KW-1015">Disulfide bond</keyword>
<feature type="active site" description="Proton donor" evidence="6">
    <location>
        <position position="134"/>
    </location>
</feature>
<reference evidence="8 10" key="1">
    <citation type="submission" date="2014-09" db="EMBL/GenBank/DDBJ databases">
        <title>Xanthomonadaceae 3.5X direct submission.</title>
        <authorList>
            <person name="Fang T."/>
            <person name="Wang H."/>
        </authorList>
    </citation>
    <scope>NUCLEOTIDE SEQUENCE [LARGE SCALE GENOMIC DNA]</scope>
    <source>
        <strain evidence="8 10">3.5X</strain>
    </source>
</reference>
<dbReference type="EMBL" id="JROI01000014">
    <property type="protein sequence ID" value="KGI76996.1"/>
    <property type="molecule type" value="Genomic_DNA"/>
</dbReference>
<organism evidence="8 10">
    <name type="scientific">Oleiagrimonas soli</name>
    <dbReference type="NCBI Taxonomy" id="1543381"/>
    <lineage>
        <taxon>Bacteria</taxon>
        <taxon>Pseudomonadati</taxon>
        <taxon>Pseudomonadota</taxon>
        <taxon>Gammaproteobacteria</taxon>
        <taxon>Lysobacterales</taxon>
        <taxon>Rhodanobacteraceae</taxon>
        <taxon>Oleiagrimonas</taxon>
    </lineage>
</organism>
<sequence>MSLAELKSQLPEYAKDLRLNLESVLGENGAPGLTQSQIAVIALASAIASRHVPFTASMAAWASEHADEDALRGARAAAAIMGMNNIYYRFLHLVGNDEYATLRAGLRMNVMSNPGGSKIDFELASLAVSAINGCGACLESHEKTLRKHEVGAQAIQSTARIAAVVHGVAVALEQAEAAAPPQAAAAA</sequence>
<dbReference type="InterPro" id="IPR029032">
    <property type="entry name" value="AhpD-like"/>
</dbReference>